<dbReference type="InterPro" id="IPR000515">
    <property type="entry name" value="MetI-like"/>
</dbReference>
<evidence type="ECO:0000256" key="2">
    <source>
        <dbReference type="ARBA" id="ARBA00022448"/>
    </source>
</evidence>
<dbReference type="RefSeq" id="WP_138003873.1">
    <property type="nucleotide sequence ID" value="NZ_QGQD01000097.1"/>
</dbReference>
<dbReference type="AlphaFoldDB" id="A0A4U8Q945"/>
<evidence type="ECO:0000313" key="10">
    <source>
        <dbReference type="Proteomes" id="UP000306509"/>
    </source>
</evidence>
<dbReference type="InterPro" id="IPR035906">
    <property type="entry name" value="MetI-like_sf"/>
</dbReference>
<feature type="domain" description="ABC transmembrane type-1" evidence="8">
    <location>
        <begin position="69"/>
        <end position="261"/>
    </location>
</feature>
<evidence type="ECO:0000256" key="4">
    <source>
        <dbReference type="ARBA" id="ARBA00022692"/>
    </source>
</evidence>
<dbReference type="GO" id="GO:0005886">
    <property type="term" value="C:plasma membrane"/>
    <property type="evidence" value="ECO:0007669"/>
    <property type="project" value="UniProtKB-SubCell"/>
</dbReference>
<feature type="transmembrane region" description="Helical" evidence="7">
    <location>
        <begin position="241"/>
        <end position="261"/>
    </location>
</feature>
<dbReference type="Gene3D" id="1.10.3720.10">
    <property type="entry name" value="MetI-like"/>
    <property type="match status" value="1"/>
</dbReference>
<evidence type="ECO:0000256" key="6">
    <source>
        <dbReference type="ARBA" id="ARBA00023136"/>
    </source>
</evidence>
<keyword evidence="6 7" id="KW-0472">Membrane</keyword>
<feature type="transmembrane region" description="Helical" evidence="7">
    <location>
        <begin position="104"/>
        <end position="128"/>
    </location>
</feature>
<evidence type="ECO:0000313" key="9">
    <source>
        <dbReference type="EMBL" id="TLC98315.1"/>
    </source>
</evidence>
<name>A0A4U8Q945_9FIRM</name>
<keyword evidence="3" id="KW-1003">Cell membrane</keyword>
<evidence type="ECO:0000256" key="5">
    <source>
        <dbReference type="ARBA" id="ARBA00022989"/>
    </source>
</evidence>
<keyword evidence="10" id="KW-1185">Reference proteome</keyword>
<dbReference type="Proteomes" id="UP000306509">
    <property type="component" value="Unassembled WGS sequence"/>
</dbReference>
<dbReference type="PROSITE" id="PS50928">
    <property type="entry name" value="ABC_TM1"/>
    <property type="match status" value="1"/>
</dbReference>
<organism evidence="9 10">
    <name type="scientific">Robinsoniella peoriensis</name>
    <dbReference type="NCBI Taxonomy" id="180332"/>
    <lineage>
        <taxon>Bacteria</taxon>
        <taxon>Bacillati</taxon>
        <taxon>Bacillota</taxon>
        <taxon>Clostridia</taxon>
        <taxon>Lachnospirales</taxon>
        <taxon>Lachnospiraceae</taxon>
        <taxon>Robinsoniella</taxon>
    </lineage>
</organism>
<comment type="subcellular location">
    <subcellularLocation>
        <location evidence="1 7">Cell membrane</location>
        <topology evidence="1 7">Multi-pass membrane protein</topology>
    </subcellularLocation>
</comment>
<dbReference type="STRING" id="180332.GCA_000797495_03791"/>
<feature type="transmembrane region" description="Helical" evidence="7">
    <location>
        <begin position="9"/>
        <end position="27"/>
    </location>
</feature>
<reference evidence="9 10" key="1">
    <citation type="journal article" date="2019" name="Anaerobe">
        <title>Detection of Robinsoniella peoriensis in multiple bone samples of a trauma patient.</title>
        <authorList>
            <person name="Schrottner P."/>
            <person name="Hartwich K."/>
            <person name="Bunk B."/>
            <person name="Schober I."/>
            <person name="Helbig S."/>
            <person name="Rudolph W.W."/>
            <person name="Gunzer F."/>
        </authorList>
    </citation>
    <scope>NUCLEOTIDE SEQUENCE [LARGE SCALE GENOMIC DNA]</scope>
    <source>
        <strain evidence="9 10">DSM 106044</strain>
    </source>
</reference>
<comment type="caution">
    <text evidence="9">The sequence shown here is derived from an EMBL/GenBank/DDBJ whole genome shotgun (WGS) entry which is preliminary data.</text>
</comment>
<keyword evidence="2 7" id="KW-0813">Transport</keyword>
<proteinExistence type="inferred from homology"/>
<dbReference type="PANTHER" id="PTHR43744">
    <property type="entry name" value="ABC TRANSPORTER PERMEASE PROTEIN MG189-RELATED-RELATED"/>
    <property type="match status" value="1"/>
</dbReference>
<keyword evidence="5 7" id="KW-1133">Transmembrane helix</keyword>
<feature type="transmembrane region" description="Helical" evidence="7">
    <location>
        <begin position="140"/>
        <end position="163"/>
    </location>
</feature>
<evidence type="ECO:0000256" key="7">
    <source>
        <dbReference type="RuleBase" id="RU363032"/>
    </source>
</evidence>
<gene>
    <name evidence="9" type="primary">araQ_73</name>
    <name evidence="9" type="ORF">DSM106044_04831</name>
</gene>
<feature type="transmembrane region" description="Helical" evidence="7">
    <location>
        <begin position="69"/>
        <end position="92"/>
    </location>
</feature>
<protein>
    <submittedName>
        <fullName evidence="9">L-arabinose transport system permease protein AraQ</fullName>
    </submittedName>
</protein>
<accession>A0A4U8Q945</accession>
<keyword evidence="4 7" id="KW-0812">Transmembrane</keyword>
<evidence type="ECO:0000256" key="1">
    <source>
        <dbReference type="ARBA" id="ARBA00004651"/>
    </source>
</evidence>
<dbReference type="SUPFAM" id="SSF161098">
    <property type="entry name" value="MetI-like"/>
    <property type="match status" value="1"/>
</dbReference>
<comment type="similarity">
    <text evidence="7">Belongs to the binding-protein-dependent transport system permease family.</text>
</comment>
<dbReference type="Pfam" id="PF00528">
    <property type="entry name" value="BPD_transp_1"/>
    <property type="match status" value="1"/>
</dbReference>
<dbReference type="EMBL" id="QGQD01000097">
    <property type="protein sequence ID" value="TLC98315.1"/>
    <property type="molecule type" value="Genomic_DNA"/>
</dbReference>
<dbReference type="PANTHER" id="PTHR43744:SF8">
    <property type="entry name" value="SN-GLYCEROL-3-PHOSPHATE TRANSPORT SYSTEM PERMEASE PROTEIN UGPE"/>
    <property type="match status" value="1"/>
</dbReference>
<dbReference type="CDD" id="cd06261">
    <property type="entry name" value="TM_PBP2"/>
    <property type="match status" value="1"/>
</dbReference>
<sequence>MKKIKWSKILVFTALCLMSLTFLYPLIFMTMTAMKSGAEYLADPFALPKSINLDNFEALISRFKIMKNFLNTFIVVGASVVLITIFSVFASYAFTKLRFRGRNVIFLIIIATMFIPAQVTMIPMYVIFAKFKLVDTYTGVVLSYLAMGLPSTIMLMTTCFWGIDKEVMEAAKIDGAGYFGLVANVIVPMGIAGVAMSVITNFIGYWNDLFTPMILLKSMDKRTVMVALSSLMADRTSVDPTFQMTGLLISVIPTLIIYLLFQKYMTKGLTAGAIK</sequence>
<dbReference type="GO" id="GO:0055085">
    <property type="term" value="P:transmembrane transport"/>
    <property type="evidence" value="ECO:0007669"/>
    <property type="project" value="InterPro"/>
</dbReference>
<feature type="transmembrane region" description="Helical" evidence="7">
    <location>
        <begin position="175"/>
        <end position="203"/>
    </location>
</feature>
<evidence type="ECO:0000256" key="3">
    <source>
        <dbReference type="ARBA" id="ARBA00022475"/>
    </source>
</evidence>
<evidence type="ECO:0000259" key="8">
    <source>
        <dbReference type="PROSITE" id="PS50928"/>
    </source>
</evidence>